<dbReference type="EMBL" id="JAHRID010000001">
    <property type="protein sequence ID" value="MBV2128140.1"/>
    <property type="molecule type" value="Genomic_DNA"/>
</dbReference>
<proteinExistence type="predicted"/>
<evidence type="ECO:0000256" key="1">
    <source>
        <dbReference type="SAM" id="Phobius"/>
    </source>
</evidence>
<keyword evidence="1" id="KW-1133">Transmembrane helix</keyword>
<comment type="caution">
    <text evidence="2">The sequence shown here is derived from an EMBL/GenBank/DDBJ whole genome shotgun (WGS) entry which is preliminary data.</text>
</comment>
<keyword evidence="1" id="KW-0812">Transmembrane</keyword>
<reference evidence="2 3" key="1">
    <citation type="submission" date="2021-06" db="EMBL/GenBank/DDBJ databases">
        <title>Rheinheimera indica sp. nov., isolated from deep-sea sediment.</title>
        <authorList>
            <person name="Wang Z."/>
            <person name="Zhang X.-Y."/>
        </authorList>
    </citation>
    <scope>NUCLEOTIDE SEQUENCE [LARGE SCALE GENOMIC DNA]</scope>
    <source>
        <strain evidence="2 3">SM2107</strain>
    </source>
</reference>
<keyword evidence="1" id="KW-0472">Membrane</keyword>
<feature type="transmembrane region" description="Helical" evidence="1">
    <location>
        <begin position="20"/>
        <end position="40"/>
    </location>
</feature>
<feature type="transmembrane region" description="Helical" evidence="1">
    <location>
        <begin position="52"/>
        <end position="71"/>
    </location>
</feature>
<sequence length="73" mass="8023">MHIILMLGLVIVGWGLGDSVSWLLGLPLICAGLYCFELGGKKGRAWRQRQEDMFILLGLLAVPAIILANIMGW</sequence>
<organism evidence="2 3">
    <name type="scientific">Arsukibacterium indicum</name>
    <dbReference type="NCBI Taxonomy" id="2848612"/>
    <lineage>
        <taxon>Bacteria</taxon>
        <taxon>Pseudomonadati</taxon>
        <taxon>Pseudomonadota</taxon>
        <taxon>Gammaproteobacteria</taxon>
        <taxon>Chromatiales</taxon>
        <taxon>Chromatiaceae</taxon>
        <taxon>Arsukibacterium</taxon>
    </lineage>
</organism>
<name>A0ABS6MH98_9GAMM</name>
<gene>
    <name evidence="2" type="ORF">KQY15_03400</name>
</gene>
<accession>A0ABS6MH98</accession>
<dbReference type="Proteomes" id="UP000704611">
    <property type="component" value="Unassembled WGS sequence"/>
</dbReference>
<evidence type="ECO:0000313" key="3">
    <source>
        <dbReference type="Proteomes" id="UP000704611"/>
    </source>
</evidence>
<evidence type="ECO:0000313" key="2">
    <source>
        <dbReference type="EMBL" id="MBV2128140.1"/>
    </source>
</evidence>
<protein>
    <submittedName>
        <fullName evidence="2">Uncharacterized protein</fullName>
    </submittedName>
</protein>
<dbReference type="RefSeq" id="WP_217667185.1">
    <property type="nucleotide sequence ID" value="NZ_JAHRID010000001.1"/>
</dbReference>
<keyword evidence="3" id="KW-1185">Reference proteome</keyword>